<name>A0A7G9W8M4_ALKCA</name>
<evidence type="ECO:0000259" key="2">
    <source>
        <dbReference type="PROSITE" id="PS51183"/>
    </source>
</evidence>
<reference evidence="3 4" key="1">
    <citation type="submission" date="2020-07" db="EMBL/GenBank/DDBJ databases">
        <title>Alkalicella. sp. LB2 genome.</title>
        <authorList>
            <person name="Postec A."/>
            <person name="Quemeneur M."/>
        </authorList>
    </citation>
    <scope>NUCLEOTIDE SEQUENCE [LARGE SCALE GENOMIC DNA]</scope>
    <source>
        <strain evidence="3 4">LB2</strain>
    </source>
</reference>
<dbReference type="PROSITE" id="PS51183">
    <property type="entry name" value="JMJN"/>
    <property type="match status" value="1"/>
</dbReference>
<proteinExistence type="predicted"/>
<evidence type="ECO:0000313" key="4">
    <source>
        <dbReference type="Proteomes" id="UP000516160"/>
    </source>
</evidence>
<feature type="domain" description="JmjN" evidence="2">
    <location>
        <begin position="103"/>
        <end position="145"/>
    </location>
</feature>
<feature type="transmembrane region" description="Helical" evidence="1">
    <location>
        <begin position="12"/>
        <end position="29"/>
    </location>
</feature>
<keyword evidence="1" id="KW-1133">Transmembrane helix</keyword>
<dbReference type="InterPro" id="IPR039568">
    <property type="entry name" value="Peptidase_MA-like_dom"/>
</dbReference>
<dbReference type="KEGG" id="acae:HYG86_09795"/>
<sequence length="293" mass="34393">MMAQVQRTRKFPIILIGIFFVCTIVLFNWQNVKIVGTSAMRDAMASYQRNVAYKDFLWIYGEDVDVAYKQEDEDFSDFILQLSEESYEILREKYDFTPGVRPLVVIYPTYKDLLDSLGWDESNKASGVYQAGTIKIVSPIQWYPIDVIEDIKEIYKNFGPMHHEMTHLFVDYMANGNYPDWYTEGLAQIEELKLLNIQWIDENNTNPEELYAFDTLRKGFYSLENQALAYRQSLTMVIYLEETYGEEINFNILDGLGKGNSFSTSLTKATGVTWDEFEINYTLWIKENWNKFF</sequence>
<dbReference type="RefSeq" id="WP_213165400.1">
    <property type="nucleotide sequence ID" value="NZ_CP058559.1"/>
</dbReference>
<dbReference type="EMBL" id="CP058559">
    <property type="protein sequence ID" value="QNO15036.1"/>
    <property type="molecule type" value="Genomic_DNA"/>
</dbReference>
<evidence type="ECO:0000313" key="3">
    <source>
        <dbReference type="EMBL" id="QNO15036.1"/>
    </source>
</evidence>
<protein>
    <recommendedName>
        <fullName evidence="2">JmjN domain-containing protein</fullName>
    </recommendedName>
</protein>
<keyword evidence="1" id="KW-0472">Membrane</keyword>
<dbReference type="AlphaFoldDB" id="A0A7G9W8M4"/>
<dbReference type="Pfam" id="PF13485">
    <property type="entry name" value="Peptidase_MA_2"/>
    <property type="match status" value="1"/>
</dbReference>
<evidence type="ECO:0000256" key="1">
    <source>
        <dbReference type="SAM" id="Phobius"/>
    </source>
</evidence>
<accession>A0A7G9W8M4</accession>
<dbReference type="Proteomes" id="UP000516160">
    <property type="component" value="Chromosome"/>
</dbReference>
<gene>
    <name evidence="3" type="ORF">HYG86_09795</name>
</gene>
<dbReference type="InterPro" id="IPR003349">
    <property type="entry name" value="JmjN"/>
</dbReference>
<keyword evidence="4" id="KW-1185">Reference proteome</keyword>
<keyword evidence="1" id="KW-0812">Transmembrane</keyword>
<organism evidence="3 4">
    <name type="scientific">Alkalicella caledoniensis</name>
    <dbReference type="NCBI Taxonomy" id="2731377"/>
    <lineage>
        <taxon>Bacteria</taxon>
        <taxon>Bacillati</taxon>
        <taxon>Bacillota</taxon>
        <taxon>Clostridia</taxon>
        <taxon>Eubacteriales</taxon>
        <taxon>Proteinivoracaceae</taxon>
        <taxon>Alkalicella</taxon>
    </lineage>
</organism>